<feature type="domain" description="AIG1-type G" evidence="4">
    <location>
        <begin position="11"/>
        <end position="207"/>
    </location>
</feature>
<dbReference type="PANTHER" id="PTHR10903">
    <property type="entry name" value="GTPASE, IMAP FAMILY MEMBER-RELATED"/>
    <property type="match status" value="1"/>
</dbReference>
<organism evidence="5 6">
    <name type="scientific">Pygocentrus nattereri</name>
    <name type="common">Red-bellied piranha</name>
    <dbReference type="NCBI Taxonomy" id="42514"/>
    <lineage>
        <taxon>Eukaryota</taxon>
        <taxon>Metazoa</taxon>
        <taxon>Chordata</taxon>
        <taxon>Craniata</taxon>
        <taxon>Vertebrata</taxon>
        <taxon>Euteleostomi</taxon>
        <taxon>Actinopterygii</taxon>
        <taxon>Neopterygii</taxon>
        <taxon>Teleostei</taxon>
        <taxon>Ostariophysi</taxon>
        <taxon>Characiformes</taxon>
        <taxon>Characoidei</taxon>
        <taxon>Pygocentrus</taxon>
    </lineage>
</organism>
<evidence type="ECO:0000313" key="6">
    <source>
        <dbReference type="Proteomes" id="UP001501920"/>
    </source>
</evidence>
<evidence type="ECO:0000259" key="4">
    <source>
        <dbReference type="PROSITE" id="PS51720"/>
    </source>
</evidence>
<reference evidence="5 6" key="1">
    <citation type="submission" date="2020-10" db="EMBL/GenBank/DDBJ databases">
        <title>Pygocentrus nattereri (red-bellied piranha) genome, fPygNat1, primary haplotype.</title>
        <authorList>
            <person name="Myers G."/>
            <person name="Meyer A."/>
            <person name="Karagic N."/>
            <person name="Pippel M."/>
            <person name="Winkler S."/>
            <person name="Tracey A."/>
            <person name="Wood J."/>
            <person name="Formenti G."/>
            <person name="Howe K."/>
            <person name="Fedrigo O."/>
            <person name="Jarvis E.D."/>
        </authorList>
    </citation>
    <scope>NUCLEOTIDE SEQUENCE [LARGE SCALE GENOMIC DNA]</scope>
</reference>
<dbReference type="OMA" id="FTHNGIC"/>
<dbReference type="GeneTree" id="ENSGT00940000162556"/>
<sequence>MSQIQEDSSNGTELSAVIVGWHKAGKTSVINTILGPDVAGSVSGQCVKKEGYVNGGKITLVETPGWWKDCSIRDSPELSKQAIMRSVSLCPPGPHAFLLVIQADLLIKEKYMETLVQHMELLSERVWAHTIVLFTAGDSLRNTSIEKHIQSEEKTLKKLLEKCGNRYHVFDNINTGNRTQVSTLFDKIRQNCGRSFEVDLEVLQGLERKWEDVQRRAAARQTKVQEERSLIKDKVYLRDLEEVRMVLLGWVMSGKSSAGNTILKQEALMTAEQTTKCLRRSGNVAGRQIAVLDTPGWWKYFSSKFNPQWVQAAVLKELLNCKKFPHGVLLVLPADTSFKEEQKKIIEENMAIFGEQIWKHTIVLFTWGDLLGDALIEQHIESEGEALQWLIDKCGNRYHVFDNTKRGDDAQVAELLEKIDQMVAGNCLFRPDVTELTEMKAELLLDTSEEVQLEDFLNLFKKEWNRRIKEFRQHFKKSWEEARAMKSDRSKTPPPMFCVEDESIDTPETFGPEYEEDSTQVLNIKQHLLSLVEREWSRQEAIVTEKLGATLNANLADDRFSETGEKEISASVAKVERWLPGCEDEKPMQ</sequence>
<name>A0A3B4CAB1_PYGNA</name>
<evidence type="ECO:0000256" key="2">
    <source>
        <dbReference type="ARBA" id="ARBA00022741"/>
    </source>
</evidence>
<reference evidence="5" key="2">
    <citation type="submission" date="2025-05" db="UniProtKB">
        <authorList>
            <consortium name="Ensembl"/>
        </authorList>
    </citation>
    <scope>IDENTIFICATION</scope>
</reference>
<accession>A0A3B4CAB1</accession>
<keyword evidence="6" id="KW-1185">Reference proteome</keyword>
<dbReference type="STRING" id="42514.ENSPNAP00000029054"/>
<dbReference type="AlphaFoldDB" id="A0A3B4CAB1"/>
<dbReference type="Pfam" id="PF04548">
    <property type="entry name" value="AIG1"/>
    <property type="match status" value="2"/>
</dbReference>
<feature type="domain" description="AIG1-type G" evidence="4">
    <location>
        <begin position="240"/>
        <end position="438"/>
    </location>
</feature>
<dbReference type="GeneID" id="108428466"/>
<keyword evidence="3" id="KW-0342">GTP-binding</keyword>
<protein>
    <recommendedName>
        <fullName evidence="4">AIG1-type G domain-containing protein</fullName>
    </recommendedName>
</protein>
<dbReference type="GO" id="GO:0005525">
    <property type="term" value="F:GTP binding"/>
    <property type="evidence" value="ECO:0007669"/>
    <property type="project" value="UniProtKB-KW"/>
</dbReference>
<dbReference type="Gene3D" id="3.40.50.300">
    <property type="entry name" value="P-loop containing nucleotide triphosphate hydrolases"/>
    <property type="match status" value="2"/>
</dbReference>
<dbReference type="PANTHER" id="PTHR10903:SF107">
    <property type="entry name" value="GTPASE IMAP FAMILY MEMBER 4-LIKE-RELATED"/>
    <property type="match status" value="1"/>
</dbReference>
<dbReference type="InterPro" id="IPR006703">
    <property type="entry name" value="G_AIG1"/>
</dbReference>
<comment type="similarity">
    <text evidence="1">Belongs to the TRAFAC class TrmE-Era-EngA-EngB-Septin-like GTPase superfamily. AIG1/Toc34/Toc159-like paraseptin GTPase family. IAN subfamily.</text>
</comment>
<dbReference type="STRING" id="42514.ENSPNAP00000007831"/>
<dbReference type="FunFam" id="3.40.50.300:FF:001809">
    <property type="entry name" value="Si:ch1073-365p7.2"/>
    <property type="match status" value="2"/>
</dbReference>
<dbReference type="PROSITE" id="PS51720">
    <property type="entry name" value="G_AIG1"/>
    <property type="match status" value="2"/>
</dbReference>
<dbReference type="Proteomes" id="UP001501920">
    <property type="component" value="Chromosome 15"/>
</dbReference>
<proteinExistence type="inferred from homology"/>
<dbReference type="SUPFAM" id="SSF52540">
    <property type="entry name" value="P-loop containing nucleoside triphosphate hydrolases"/>
    <property type="match status" value="2"/>
</dbReference>
<dbReference type="InterPro" id="IPR027417">
    <property type="entry name" value="P-loop_NTPase"/>
</dbReference>
<dbReference type="InterPro" id="IPR045058">
    <property type="entry name" value="GIMA/IAN/Toc"/>
</dbReference>
<dbReference type="Ensembl" id="ENSPNAT00000001186.2">
    <property type="protein sequence ID" value="ENSPNAP00000007831.2"/>
    <property type="gene ID" value="ENSPNAG00000014932.2"/>
</dbReference>
<evidence type="ECO:0000256" key="1">
    <source>
        <dbReference type="ARBA" id="ARBA00008535"/>
    </source>
</evidence>
<dbReference type="Ensembl" id="ENSPNAT00000015803.2">
    <property type="protein sequence ID" value="ENSPNAP00000029054.2"/>
    <property type="gene ID" value="ENSPNAG00000014932.2"/>
</dbReference>
<keyword evidence="2" id="KW-0547">Nucleotide-binding</keyword>
<dbReference type="RefSeq" id="XP_017554981.2">
    <property type="nucleotide sequence ID" value="XM_017699492.2"/>
</dbReference>
<accession>A0A3B4E1E2</accession>
<evidence type="ECO:0000256" key="3">
    <source>
        <dbReference type="ARBA" id="ARBA00023134"/>
    </source>
</evidence>
<evidence type="ECO:0000313" key="5">
    <source>
        <dbReference type="Ensembl" id="ENSPNAP00000007831.2"/>
    </source>
</evidence>